<reference evidence="1" key="1">
    <citation type="journal article" date="2023" name="Mol. Phylogenet. Evol.">
        <title>Genome-scale phylogeny and comparative genomics of the fungal order Sordariales.</title>
        <authorList>
            <person name="Hensen N."/>
            <person name="Bonometti L."/>
            <person name="Westerberg I."/>
            <person name="Brannstrom I.O."/>
            <person name="Guillou S."/>
            <person name="Cros-Aarteil S."/>
            <person name="Calhoun S."/>
            <person name="Haridas S."/>
            <person name="Kuo A."/>
            <person name="Mondo S."/>
            <person name="Pangilinan J."/>
            <person name="Riley R."/>
            <person name="LaButti K."/>
            <person name="Andreopoulos B."/>
            <person name="Lipzen A."/>
            <person name="Chen C."/>
            <person name="Yan M."/>
            <person name="Daum C."/>
            <person name="Ng V."/>
            <person name="Clum A."/>
            <person name="Steindorff A."/>
            <person name="Ohm R.A."/>
            <person name="Martin F."/>
            <person name="Silar P."/>
            <person name="Natvig D.O."/>
            <person name="Lalanne C."/>
            <person name="Gautier V."/>
            <person name="Ament-Velasquez S.L."/>
            <person name="Kruys A."/>
            <person name="Hutchinson M.I."/>
            <person name="Powell A.J."/>
            <person name="Barry K."/>
            <person name="Miller A.N."/>
            <person name="Grigoriev I.V."/>
            <person name="Debuchy R."/>
            <person name="Gladieux P."/>
            <person name="Hiltunen Thoren M."/>
            <person name="Johannesson H."/>
        </authorList>
    </citation>
    <scope>NUCLEOTIDE SEQUENCE</scope>
    <source>
        <strain evidence="1">CBS 118394</strain>
    </source>
</reference>
<dbReference type="EMBL" id="JAUEDM010000006">
    <property type="protein sequence ID" value="KAK3314853.1"/>
    <property type="molecule type" value="Genomic_DNA"/>
</dbReference>
<protein>
    <submittedName>
        <fullName evidence="1">Uncharacterized protein</fullName>
    </submittedName>
</protein>
<gene>
    <name evidence="1" type="ORF">B0H66DRAFT_323829</name>
</gene>
<dbReference type="Proteomes" id="UP001283341">
    <property type="component" value="Unassembled WGS sequence"/>
</dbReference>
<reference evidence="1" key="2">
    <citation type="submission" date="2023-06" db="EMBL/GenBank/DDBJ databases">
        <authorList>
            <consortium name="Lawrence Berkeley National Laboratory"/>
            <person name="Haridas S."/>
            <person name="Hensen N."/>
            <person name="Bonometti L."/>
            <person name="Westerberg I."/>
            <person name="Brannstrom I.O."/>
            <person name="Guillou S."/>
            <person name="Cros-Aarteil S."/>
            <person name="Calhoun S."/>
            <person name="Kuo A."/>
            <person name="Mondo S."/>
            <person name="Pangilinan J."/>
            <person name="Riley R."/>
            <person name="Labutti K."/>
            <person name="Andreopoulos B."/>
            <person name="Lipzen A."/>
            <person name="Chen C."/>
            <person name="Yanf M."/>
            <person name="Daum C."/>
            <person name="Ng V."/>
            <person name="Clum A."/>
            <person name="Steindorff A."/>
            <person name="Ohm R."/>
            <person name="Martin F."/>
            <person name="Silar P."/>
            <person name="Natvig D."/>
            <person name="Lalanne C."/>
            <person name="Gautier V."/>
            <person name="Ament-Velasquez S.L."/>
            <person name="Kruys A."/>
            <person name="Hutchinson M.I."/>
            <person name="Powell A.J."/>
            <person name="Barry K."/>
            <person name="Miller A.N."/>
            <person name="Grigoriev I.V."/>
            <person name="Debuchy R."/>
            <person name="Gladieux P."/>
            <person name="Thoren M.H."/>
            <person name="Johannesson H."/>
        </authorList>
    </citation>
    <scope>NUCLEOTIDE SEQUENCE</scope>
    <source>
        <strain evidence="1">CBS 118394</strain>
    </source>
</reference>
<keyword evidence="2" id="KW-1185">Reference proteome</keyword>
<sequence>MDMMKLGPDWTFCLMLSMSLSFSSPLHSSFRVSSSGVKTTSPARISNPLRFPRSCWSDIVWVVDAGCEVFCQTTKGVRVLVYY</sequence>
<dbReference type="AlphaFoldDB" id="A0AAE0M0Y7"/>
<evidence type="ECO:0000313" key="2">
    <source>
        <dbReference type="Proteomes" id="UP001283341"/>
    </source>
</evidence>
<evidence type="ECO:0000313" key="1">
    <source>
        <dbReference type="EMBL" id="KAK3314853.1"/>
    </source>
</evidence>
<name>A0AAE0M0Y7_9PEZI</name>
<accession>A0AAE0M0Y7</accession>
<organism evidence="1 2">
    <name type="scientific">Apodospora peruviana</name>
    <dbReference type="NCBI Taxonomy" id="516989"/>
    <lineage>
        <taxon>Eukaryota</taxon>
        <taxon>Fungi</taxon>
        <taxon>Dikarya</taxon>
        <taxon>Ascomycota</taxon>
        <taxon>Pezizomycotina</taxon>
        <taxon>Sordariomycetes</taxon>
        <taxon>Sordariomycetidae</taxon>
        <taxon>Sordariales</taxon>
        <taxon>Lasiosphaeriaceae</taxon>
        <taxon>Apodospora</taxon>
    </lineage>
</organism>
<proteinExistence type="predicted"/>
<comment type="caution">
    <text evidence="1">The sequence shown here is derived from an EMBL/GenBank/DDBJ whole genome shotgun (WGS) entry which is preliminary data.</text>
</comment>